<dbReference type="EMBL" id="SMFZ01000002">
    <property type="protein sequence ID" value="TCK21385.1"/>
    <property type="molecule type" value="Genomic_DNA"/>
</dbReference>
<comment type="caution">
    <text evidence="1">The sequence shown here is derived from an EMBL/GenBank/DDBJ whole genome shotgun (WGS) entry which is preliminary data.</text>
</comment>
<name>A0A4R1HLK5_PSEEN</name>
<dbReference type="Proteomes" id="UP000295560">
    <property type="component" value="Unassembled WGS sequence"/>
</dbReference>
<evidence type="ECO:0000313" key="1">
    <source>
        <dbReference type="EMBL" id="TCK21385.1"/>
    </source>
</evidence>
<protein>
    <submittedName>
        <fullName evidence="1">Uncharacterized protein</fullName>
    </submittedName>
</protein>
<reference evidence="1 2" key="1">
    <citation type="submission" date="2019-03" db="EMBL/GenBank/DDBJ databases">
        <title>Sequencing the genomes of 1000 actinobacteria strains.</title>
        <authorList>
            <person name="Klenk H.-P."/>
        </authorList>
    </citation>
    <scope>NUCLEOTIDE SEQUENCE [LARGE SCALE GENOMIC DNA]</scope>
    <source>
        <strain evidence="1 2">DSM 44969</strain>
    </source>
</reference>
<proteinExistence type="predicted"/>
<dbReference type="AlphaFoldDB" id="A0A4R1HLK5"/>
<accession>A0A4R1HLK5</accession>
<keyword evidence="2" id="KW-1185">Reference proteome</keyword>
<gene>
    <name evidence="1" type="ORF">EV378_5368</name>
</gene>
<sequence>MRVAESAPEPRSVLLWAVLGLEAGDFRRVLDPHWRVVAVLGSSDLAVMTPLLLTVAHGLWALARGDVLRAKESFGSAVRRLPKAYRLPDPGDGCPRAALRPAPESDDVDDAVARLARLLWREQHGIDRLTIRVKEIEPADAFLEAIGQEATWTTHDIFFLAAVRDRRHTRFPVPTPRQRKALCERATVIVRLDRPNAGPVDLSSRVWRMAGGYEAWFAELIAYLGEAESPAPWRNARGAETVPVRPGCQRLWEHARGARGDRIAWT</sequence>
<evidence type="ECO:0000313" key="2">
    <source>
        <dbReference type="Proteomes" id="UP000295560"/>
    </source>
</evidence>
<organism evidence="1 2">
    <name type="scientific">Pseudonocardia endophytica</name>
    <dbReference type="NCBI Taxonomy" id="401976"/>
    <lineage>
        <taxon>Bacteria</taxon>
        <taxon>Bacillati</taxon>
        <taxon>Actinomycetota</taxon>
        <taxon>Actinomycetes</taxon>
        <taxon>Pseudonocardiales</taxon>
        <taxon>Pseudonocardiaceae</taxon>
        <taxon>Pseudonocardia</taxon>
    </lineage>
</organism>